<dbReference type="OrthoDB" id="3059839at2759"/>
<proteinExistence type="predicted"/>
<dbReference type="EMBL" id="JAGFBS010000006">
    <property type="protein sequence ID" value="KAG6378591.1"/>
    <property type="molecule type" value="Genomic_DNA"/>
</dbReference>
<dbReference type="Proteomes" id="UP000683000">
    <property type="component" value="Unassembled WGS sequence"/>
</dbReference>
<protein>
    <submittedName>
        <fullName evidence="2">Uncharacterized protein</fullName>
    </submittedName>
</protein>
<feature type="compositionally biased region" description="Low complexity" evidence="1">
    <location>
        <begin position="1"/>
        <end position="19"/>
    </location>
</feature>
<evidence type="ECO:0000256" key="1">
    <source>
        <dbReference type="SAM" id="MobiDB-lite"/>
    </source>
</evidence>
<sequence>MQIRRSSASVGHTTSTHSSSRAHRSNDSHHGLGIGLTQPPSIAYSAPSATPQQKNVQALINRIKNKLPVNSGLALDVVEGDPATQGAVDALVELAYDSLDIIAWSLSELLERLAKQIDDAGAMTIEALQSQLFVLKILSVSMSSRWSSRQEDYPRSGSRASKPSSISGQSSANNITSVPSSGAWHSRNPREFSSSTPPLPWVEIDPLDDNCARYVLSVMVLYLRQTAAPESRLMSSSNLAPDASLHDFESVDIPTPTPDDHAYEGPPLPPLISQASKPLLRFKPSATSFQSSGSVSGQGQFNRTFHFERTHMALVKSTMALNILISKFAGRIVYFYLPQIGWWFSTASARKFTISPTQSRTTLTLSTYSS</sequence>
<accession>A0A8I3ADM8</accession>
<feature type="compositionally biased region" description="Polar residues" evidence="1">
    <location>
        <begin position="158"/>
        <end position="180"/>
    </location>
</feature>
<gene>
    <name evidence="2" type="ORF">JVT61DRAFT_12858</name>
</gene>
<feature type="region of interest" description="Disordered" evidence="1">
    <location>
        <begin position="1"/>
        <end position="33"/>
    </location>
</feature>
<evidence type="ECO:0000313" key="2">
    <source>
        <dbReference type="EMBL" id="KAG6378591.1"/>
    </source>
</evidence>
<dbReference type="AlphaFoldDB" id="A0A8I3ADM8"/>
<evidence type="ECO:0000313" key="3">
    <source>
        <dbReference type="Proteomes" id="UP000683000"/>
    </source>
</evidence>
<keyword evidence="3" id="KW-1185">Reference proteome</keyword>
<reference evidence="2" key="1">
    <citation type="submission" date="2021-03" db="EMBL/GenBank/DDBJ databases">
        <title>Evolutionary innovations through gain and loss of genes in the ectomycorrhizal Boletales.</title>
        <authorList>
            <person name="Wu G."/>
            <person name="Miyauchi S."/>
            <person name="Morin E."/>
            <person name="Yang Z.-L."/>
            <person name="Xu J."/>
            <person name="Martin F.M."/>
        </authorList>
    </citation>
    <scope>NUCLEOTIDE SEQUENCE</scope>
    <source>
        <strain evidence="2">BR01</strain>
    </source>
</reference>
<feature type="region of interest" description="Disordered" evidence="1">
    <location>
        <begin position="149"/>
        <end position="199"/>
    </location>
</feature>
<name>A0A8I3ADM8_9AGAM</name>
<organism evidence="2 3">
    <name type="scientific">Boletus reticuloceps</name>
    <dbReference type="NCBI Taxonomy" id="495285"/>
    <lineage>
        <taxon>Eukaryota</taxon>
        <taxon>Fungi</taxon>
        <taxon>Dikarya</taxon>
        <taxon>Basidiomycota</taxon>
        <taxon>Agaricomycotina</taxon>
        <taxon>Agaricomycetes</taxon>
        <taxon>Agaricomycetidae</taxon>
        <taxon>Boletales</taxon>
        <taxon>Boletineae</taxon>
        <taxon>Boletaceae</taxon>
        <taxon>Boletoideae</taxon>
        <taxon>Boletus</taxon>
    </lineage>
</organism>
<comment type="caution">
    <text evidence="2">The sequence shown here is derived from an EMBL/GenBank/DDBJ whole genome shotgun (WGS) entry which is preliminary data.</text>
</comment>